<feature type="compositionally biased region" description="Low complexity" evidence="1">
    <location>
        <begin position="816"/>
        <end position="836"/>
    </location>
</feature>
<reference evidence="3" key="1">
    <citation type="journal article" date="2017" name="bioRxiv">
        <title>Comparative analysis of the genomes of Stylophora pistillata and Acropora digitifera provides evidence for extensive differences between species of corals.</title>
        <authorList>
            <person name="Voolstra C.R."/>
            <person name="Li Y."/>
            <person name="Liew Y.J."/>
            <person name="Baumgarten S."/>
            <person name="Zoccola D."/>
            <person name="Flot J.-F."/>
            <person name="Tambutte S."/>
            <person name="Allemand D."/>
            <person name="Aranda M."/>
        </authorList>
    </citation>
    <scope>NUCLEOTIDE SEQUENCE [LARGE SCALE GENOMIC DNA]</scope>
</reference>
<dbReference type="PANTHER" id="PTHR31511">
    <property type="entry name" value="PROTEIN CBG23764"/>
    <property type="match status" value="1"/>
</dbReference>
<accession>A0A2B4RGV0</accession>
<keyword evidence="2" id="KW-0176">Collagen</keyword>
<feature type="compositionally biased region" description="Basic and acidic residues" evidence="1">
    <location>
        <begin position="804"/>
        <end position="815"/>
    </location>
</feature>
<feature type="non-terminal residue" evidence="2">
    <location>
        <position position="1540"/>
    </location>
</feature>
<comment type="caution">
    <text evidence="2">The sequence shown here is derived from an EMBL/GenBank/DDBJ whole genome shotgun (WGS) entry which is preliminary data.</text>
</comment>
<sequence>MPDEGTFLSFKNHQRKIDVPFVIYADFESIIKPLNSAQPFPEKSYTDKKQLHIPVSFCYYIKCSFDDQYSKLVEYIAKSEDEDVAQIFVNMLEEEVKAIYKNHPPKNMIFTKNDAEIFEKATCCWICEEEFEKGDTIVRDHCHYTGKFRGAAHNSCNLSARQPKFIPVVFHNLANYDAHLFIRNLGVSEGEINCIPNNEEKYISFTKKIEVGKFFDQTKGHWVDINRELRFIDSFKFMASSLDKLVKNLVKKDNTLENTGKYHTGEKLELLKRKGEFPYEWFDSIDKLMETGVPPIEAFFSVLKGEGISEEDYAVGTDDPYECRRPKVFDDQEQNMFVFNTYNIANARYFTKAQLRVENNTRYPDQELDPRSELARAWKYFASYSKLASNSLFGPAITMKQFQDLYGILYFDLTKQPPEIMKAATRLDFEYSLNNTTNADYHIYAMILNDEEISVDVMSGKALIRKKKLAKAYNEKSAITLRLSHNELSGPDEMMLTKTQINRIQKAASQGKGIDLKISKTQMTKVVQKGGSLFSSLLALGTKLLPKAMNLATKALPGLATGALSSLGNFATDKILGAGQPSKSGGMLIPNSNIVRLLPYVDALSKKQKQDLANALNSGGDMKMKPTKSQSGGFLGTLLASIGVPILLKALTGSGNSRGKGLHVRAPKKSGKGMQNRPYWDKQPIFFPPGMGEPVPTIGMGNKKDHRQEGASKEGPEGPPGPKGEKGDKGDAGSQGPKGEKGDKGDTGPAGQKGEKGDTGSQGPKGEKGDTGSQGLKGDTGSQGPKGDTGSQGPQGLRGPAGSKGDKGDKGEKGDIGSQGPRGPRGPQGLRGPAGSKGDKGEKGDKGDIGPQGPRGPQGSSGSGSNIDLSDLKKAITFTSTHGADRQVTGLSDQPLNGTAAVNENKLNTELAKKADSSTVLNGLSGKADTAAVMLLDGTQKMTANLDMNGKDVINTKRENYLNMTTRQQTAYESWNTLISRYEAGAMKRHLKGLLDISTLSNANQQYVDNVKKTVPSFHNLNDKQLLDARKRKIVNLPDTFSDNDEAVSKKYSDTKLSKAGGAMTGDLAMGGNKVTSSHTASADDDLVNKKFVEDRLAHNLTPAQLTNNLSYIMSKNGQFSDEDDITGKPITDQVVLYPTNPRTKPFDLSLDTSKGYYSSRFGVNMYSASRAEYTVVCEMCWQSSKVDPNSVTLTATSSVETISTQRSNRFENHIIALIHMTKWSNATPNYLMFDIIMKNKSGQSYDQKLPIWVIIYGPRGYHNSIPKSVWTSWYNFANGGVHINSKITLEFDPTVDSSATTKKYVDDKTKAVFLFVKKMAHSDNKNVRLSTTASDILCHPAASARGFNTAFFSAHNSGRELNIVKKGYYQIVYSDLVNGGRIFTIDKSEDSGSTWTEIDRTYLKGGSFTQYVKGLFKKKGIALDVAGVILGVGAAVPTSITVNPLLALVALVPMTIVKKYKDFKKFDLKIEKLNIALSVNNSILTHLNHSMRENGKWSMSDLEWIEKYEALINDLVPNLAHASYHKKYRDYVKKRFDVN</sequence>
<feature type="compositionally biased region" description="Basic and acidic residues" evidence="1">
    <location>
        <begin position="837"/>
        <end position="848"/>
    </location>
</feature>
<organism evidence="2 3">
    <name type="scientific">Stylophora pistillata</name>
    <name type="common">Smooth cauliflower coral</name>
    <dbReference type="NCBI Taxonomy" id="50429"/>
    <lineage>
        <taxon>Eukaryota</taxon>
        <taxon>Metazoa</taxon>
        <taxon>Cnidaria</taxon>
        <taxon>Anthozoa</taxon>
        <taxon>Hexacorallia</taxon>
        <taxon>Scleractinia</taxon>
        <taxon>Astrocoeniina</taxon>
        <taxon>Pocilloporidae</taxon>
        <taxon>Stylophora</taxon>
    </lineage>
</organism>
<feature type="compositionally biased region" description="Low complexity" evidence="1">
    <location>
        <begin position="849"/>
        <end position="865"/>
    </location>
</feature>
<name>A0A2B4RGV0_STYPI</name>
<dbReference type="Proteomes" id="UP000225706">
    <property type="component" value="Unassembled WGS sequence"/>
</dbReference>
<dbReference type="InterPro" id="IPR004211">
    <property type="entry name" value="Endonuclease_7"/>
</dbReference>
<dbReference type="EMBL" id="LSMT01000644">
    <property type="protein sequence ID" value="PFX15495.1"/>
    <property type="molecule type" value="Genomic_DNA"/>
</dbReference>
<dbReference type="OrthoDB" id="5982521at2759"/>
<evidence type="ECO:0000313" key="3">
    <source>
        <dbReference type="Proteomes" id="UP000225706"/>
    </source>
</evidence>
<dbReference type="SUPFAM" id="SSF54060">
    <property type="entry name" value="His-Me finger endonucleases"/>
    <property type="match status" value="1"/>
</dbReference>
<dbReference type="Pfam" id="PF01391">
    <property type="entry name" value="Collagen"/>
    <property type="match status" value="2"/>
</dbReference>
<evidence type="ECO:0000256" key="1">
    <source>
        <dbReference type="SAM" id="MobiDB-lite"/>
    </source>
</evidence>
<feature type="compositionally biased region" description="Basic residues" evidence="1">
    <location>
        <begin position="660"/>
        <end position="671"/>
    </location>
</feature>
<feature type="compositionally biased region" description="Basic and acidic residues" evidence="1">
    <location>
        <begin position="702"/>
        <end position="716"/>
    </location>
</feature>
<dbReference type="InterPro" id="IPR008160">
    <property type="entry name" value="Collagen"/>
</dbReference>
<dbReference type="GO" id="GO:0005581">
    <property type="term" value="C:collagen trimer"/>
    <property type="evidence" value="ECO:0007669"/>
    <property type="project" value="UniProtKB-KW"/>
</dbReference>
<feature type="region of interest" description="Disordered" evidence="1">
    <location>
        <begin position="653"/>
        <end position="868"/>
    </location>
</feature>
<dbReference type="Gene3D" id="3.40.1800.10">
    <property type="entry name" value="His-Me finger endonucleases"/>
    <property type="match status" value="1"/>
</dbReference>
<dbReference type="Pfam" id="PF02945">
    <property type="entry name" value="Endonuclease_7"/>
    <property type="match status" value="1"/>
</dbReference>
<dbReference type="InterPro" id="IPR038563">
    <property type="entry name" value="Endonuclease_7_sf"/>
</dbReference>
<protein>
    <submittedName>
        <fullName evidence="2">Collagen-like protein 6</fullName>
    </submittedName>
</protein>
<keyword evidence="3" id="KW-1185">Reference proteome</keyword>
<dbReference type="PANTHER" id="PTHR31511:SF12">
    <property type="entry name" value="RHO TERMINATION FACTOR N-TERMINAL DOMAIN-CONTAINING PROTEIN"/>
    <property type="match status" value="1"/>
</dbReference>
<evidence type="ECO:0000313" key="2">
    <source>
        <dbReference type="EMBL" id="PFX15495.1"/>
    </source>
</evidence>
<gene>
    <name evidence="2" type="ORF">AWC38_SpisGene20272</name>
</gene>
<dbReference type="InterPro" id="IPR044925">
    <property type="entry name" value="His-Me_finger_sf"/>
</dbReference>
<proteinExistence type="predicted"/>